<name>A0A9P6KQJ1_9PLEO</name>
<accession>A0A9P6KQJ1</accession>
<protein>
    <submittedName>
        <fullName evidence="2">Uncharacterized protein</fullName>
    </submittedName>
</protein>
<proteinExistence type="predicted"/>
<gene>
    <name evidence="2" type="ORF">PMIN01_07794</name>
</gene>
<evidence type="ECO:0000313" key="2">
    <source>
        <dbReference type="EMBL" id="KAF9734891.1"/>
    </source>
</evidence>
<comment type="caution">
    <text evidence="2">The sequence shown here is derived from an EMBL/GenBank/DDBJ whole genome shotgun (WGS) entry which is preliminary data.</text>
</comment>
<dbReference type="OrthoDB" id="3797170at2759"/>
<feature type="region of interest" description="Disordered" evidence="1">
    <location>
        <begin position="1"/>
        <end position="31"/>
    </location>
</feature>
<evidence type="ECO:0000313" key="3">
    <source>
        <dbReference type="Proteomes" id="UP000756921"/>
    </source>
</evidence>
<dbReference type="EMBL" id="WJXW01000007">
    <property type="protein sequence ID" value="KAF9734891.1"/>
    <property type="molecule type" value="Genomic_DNA"/>
</dbReference>
<sequence length="312" mass="35159">MPHADKTGNPALFIPTPKDDAETESTTASVPLSPIVRSLSQSSFESTLSWTPTPFTPVTSFTDTSTRPSEDIASEYVDDDVAITTETVFGMDDATDDEDKTVSVPITFKDTNGVLEEYHLDIRETELFAGQEQGYAYIGIEHEETEEQAIAREDKAKQTGWMDGWLARTNPAKYQAKPKTWVPNGEGGGRWVDVDPDTRLRVILEWKRARYSDTRWLVETEVLEREHTRMEKLDSPPLRFKIEVTRPRAPQLPDPLTGRFLRFQPPLMGSFSAQQDSLLDGKEWPARRLAELGSLRRSQRVTGRTTGSADSH</sequence>
<dbReference type="AlphaFoldDB" id="A0A9P6KQJ1"/>
<organism evidence="2 3">
    <name type="scientific">Paraphaeosphaeria minitans</name>
    <dbReference type="NCBI Taxonomy" id="565426"/>
    <lineage>
        <taxon>Eukaryota</taxon>
        <taxon>Fungi</taxon>
        <taxon>Dikarya</taxon>
        <taxon>Ascomycota</taxon>
        <taxon>Pezizomycotina</taxon>
        <taxon>Dothideomycetes</taxon>
        <taxon>Pleosporomycetidae</taxon>
        <taxon>Pleosporales</taxon>
        <taxon>Massarineae</taxon>
        <taxon>Didymosphaeriaceae</taxon>
        <taxon>Paraphaeosphaeria</taxon>
    </lineage>
</organism>
<keyword evidence="3" id="KW-1185">Reference proteome</keyword>
<dbReference type="Proteomes" id="UP000756921">
    <property type="component" value="Unassembled WGS sequence"/>
</dbReference>
<evidence type="ECO:0000256" key="1">
    <source>
        <dbReference type="SAM" id="MobiDB-lite"/>
    </source>
</evidence>
<reference evidence="2" key="1">
    <citation type="journal article" date="2020" name="Mol. Plant Microbe Interact.">
        <title>Genome Sequence of the Biocontrol Agent Coniothyrium minitans strain Conio (IMI 134523).</title>
        <authorList>
            <person name="Patel D."/>
            <person name="Shittu T.A."/>
            <person name="Baroncelli R."/>
            <person name="Muthumeenakshi S."/>
            <person name="Osborne T.H."/>
            <person name="Janganan T.K."/>
            <person name="Sreenivasaprasad S."/>
        </authorList>
    </citation>
    <scope>NUCLEOTIDE SEQUENCE</scope>
    <source>
        <strain evidence="2">Conio</strain>
    </source>
</reference>